<reference evidence="3 4" key="1">
    <citation type="journal article" date="2016" name="Nat. Commun.">
        <title>Thousands of microbial genomes shed light on interconnected biogeochemical processes in an aquifer system.</title>
        <authorList>
            <person name="Anantharaman K."/>
            <person name="Brown C.T."/>
            <person name="Hug L.A."/>
            <person name="Sharon I."/>
            <person name="Castelle C.J."/>
            <person name="Probst A.J."/>
            <person name="Thomas B.C."/>
            <person name="Singh A."/>
            <person name="Wilkins M.J."/>
            <person name="Karaoz U."/>
            <person name="Brodie E.L."/>
            <person name="Williams K.H."/>
            <person name="Hubbard S.S."/>
            <person name="Banfield J.F."/>
        </authorList>
    </citation>
    <scope>NUCLEOTIDE SEQUENCE [LARGE SCALE GENOMIC DNA]</scope>
</reference>
<gene>
    <name evidence="3" type="ORF">A2765_00850</name>
</gene>
<evidence type="ECO:0000256" key="2">
    <source>
        <dbReference type="SAM" id="Phobius"/>
    </source>
</evidence>
<feature type="transmembrane region" description="Helical" evidence="2">
    <location>
        <begin position="63"/>
        <end position="85"/>
    </location>
</feature>
<dbReference type="Proteomes" id="UP000176377">
    <property type="component" value="Unassembled WGS sequence"/>
</dbReference>
<evidence type="ECO:0008006" key="5">
    <source>
        <dbReference type="Google" id="ProtNLM"/>
    </source>
</evidence>
<comment type="caution">
    <text evidence="3">The sequence shown here is derived from an EMBL/GenBank/DDBJ whole genome shotgun (WGS) entry which is preliminary data.</text>
</comment>
<evidence type="ECO:0000313" key="4">
    <source>
        <dbReference type="Proteomes" id="UP000176377"/>
    </source>
</evidence>
<proteinExistence type="predicted"/>
<keyword evidence="2" id="KW-0472">Membrane</keyword>
<evidence type="ECO:0000313" key="3">
    <source>
        <dbReference type="EMBL" id="OGG59999.1"/>
    </source>
</evidence>
<name>A0A1F6DEY8_9BACT</name>
<dbReference type="EMBL" id="MFLA01000015">
    <property type="protein sequence ID" value="OGG59999.1"/>
    <property type="molecule type" value="Genomic_DNA"/>
</dbReference>
<organism evidence="3 4">
    <name type="scientific">Candidatus Kaiserbacteria bacterium RIFCSPHIGHO2_01_FULL_56_24</name>
    <dbReference type="NCBI Taxonomy" id="1798487"/>
    <lineage>
        <taxon>Bacteria</taxon>
        <taxon>Candidatus Kaiseribacteriota</taxon>
    </lineage>
</organism>
<feature type="region of interest" description="Disordered" evidence="1">
    <location>
        <begin position="1"/>
        <end position="26"/>
    </location>
</feature>
<feature type="compositionally biased region" description="Acidic residues" evidence="1">
    <location>
        <begin position="1"/>
        <end position="12"/>
    </location>
</feature>
<sequence length="442" mass="46933">MQDITPPEDEPVQPDIDSEPHMAPERSIRNIKPTAARVRMTRAAPERIQREAYPRPARRGGRWGVWAAAIVSVIVLGGAGALVMFPSTSVTVTPHVQVVPFDASTSFTAVPEATAAPGMIAYTVITQVFEDSAVVAASGVEHVDEKATGQVTVYNSFSDKPVRLIKNTRFQAPNGLIFRIPASVDVPGKKGTTPGTIQVTVFADQTGETYNLAATDRFTLPGLKSTPDMYAGVYAKSITAFTGGFSGDRPAVSAGTLDSSRSEVRGRLNEKAQQLASTAPEGSLAFPGLISTSFETLPPTNEPGGGVRIHERATVVMPVFPAGPFSQAIAQAVSANAEGQTISIKFSDTFSASASSTLAQGEMGQKPFTFKLSGSGQLIWNVDPKALAQALAGRDESAFQTLIQGFPAVEEARARITPFWKHSFPSDPSKISISVEQPEQPF</sequence>
<keyword evidence="2" id="KW-0812">Transmembrane</keyword>
<keyword evidence="2" id="KW-1133">Transmembrane helix</keyword>
<dbReference type="AlphaFoldDB" id="A0A1F6DEY8"/>
<evidence type="ECO:0000256" key="1">
    <source>
        <dbReference type="SAM" id="MobiDB-lite"/>
    </source>
</evidence>
<protein>
    <recommendedName>
        <fullName evidence="5">Baseplate protein J-like domain-containing protein</fullName>
    </recommendedName>
</protein>
<accession>A0A1F6DEY8</accession>